<reference evidence="1" key="2">
    <citation type="submission" date="2022-01" db="EMBL/GenBank/DDBJ databases">
        <authorList>
            <person name="Yamashiro T."/>
            <person name="Shiraishi A."/>
            <person name="Satake H."/>
            <person name="Nakayama K."/>
        </authorList>
    </citation>
    <scope>NUCLEOTIDE SEQUENCE</scope>
</reference>
<organism evidence="1 2">
    <name type="scientific">Tanacetum coccineum</name>
    <dbReference type="NCBI Taxonomy" id="301880"/>
    <lineage>
        <taxon>Eukaryota</taxon>
        <taxon>Viridiplantae</taxon>
        <taxon>Streptophyta</taxon>
        <taxon>Embryophyta</taxon>
        <taxon>Tracheophyta</taxon>
        <taxon>Spermatophyta</taxon>
        <taxon>Magnoliopsida</taxon>
        <taxon>eudicotyledons</taxon>
        <taxon>Gunneridae</taxon>
        <taxon>Pentapetalae</taxon>
        <taxon>asterids</taxon>
        <taxon>campanulids</taxon>
        <taxon>Asterales</taxon>
        <taxon>Asteraceae</taxon>
        <taxon>Asteroideae</taxon>
        <taxon>Anthemideae</taxon>
        <taxon>Anthemidinae</taxon>
        <taxon>Tanacetum</taxon>
    </lineage>
</organism>
<proteinExistence type="predicted"/>
<sequence length="193" mass="21645">MKSRDFSKNLDEVYEAWDRFNVSFKGMALIRDFQNSINSILSIMTLNSIDQDSLNSAARLVILRQNMPRELLKIIESKSRHGLGIIKIERTNTQLRPGKAVEQSCVIVGEDAAAQFQSANSGISTPEGIKSNSISCFNVRFWNLPGYTVTTPKRKHLIVTIFLLKEADSFLALEDDPTSSEVDPTYQDLRGTS</sequence>
<name>A0ABQ5AYM6_9ASTR</name>
<dbReference type="Proteomes" id="UP001151760">
    <property type="component" value="Unassembled WGS sequence"/>
</dbReference>
<comment type="caution">
    <text evidence="1">The sequence shown here is derived from an EMBL/GenBank/DDBJ whole genome shotgun (WGS) entry which is preliminary data.</text>
</comment>
<evidence type="ECO:0000313" key="1">
    <source>
        <dbReference type="EMBL" id="GJT07755.1"/>
    </source>
</evidence>
<accession>A0ABQ5AYM6</accession>
<dbReference type="EMBL" id="BQNB010012777">
    <property type="protein sequence ID" value="GJT07755.1"/>
    <property type="molecule type" value="Genomic_DNA"/>
</dbReference>
<reference evidence="1" key="1">
    <citation type="journal article" date="2022" name="Int. J. Mol. Sci.">
        <title>Draft Genome of Tanacetum Coccineum: Genomic Comparison of Closely Related Tanacetum-Family Plants.</title>
        <authorList>
            <person name="Yamashiro T."/>
            <person name="Shiraishi A."/>
            <person name="Nakayama K."/>
            <person name="Satake H."/>
        </authorList>
    </citation>
    <scope>NUCLEOTIDE SEQUENCE</scope>
</reference>
<gene>
    <name evidence="1" type="ORF">Tco_0842217</name>
</gene>
<evidence type="ECO:0000313" key="2">
    <source>
        <dbReference type="Proteomes" id="UP001151760"/>
    </source>
</evidence>
<protein>
    <submittedName>
        <fullName evidence="1">Uncharacterized protein</fullName>
    </submittedName>
</protein>
<keyword evidence="2" id="KW-1185">Reference proteome</keyword>